<dbReference type="InterPro" id="IPR042099">
    <property type="entry name" value="ANL_N_sf"/>
</dbReference>
<dbReference type="AlphaFoldDB" id="A0A8H6L6B9"/>
<dbReference type="SUPFAM" id="SSF56801">
    <property type="entry name" value="Acetyl-CoA synthetase-like"/>
    <property type="match status" value="1"/>
</dbReference>
<gene>
    <name evidence="2" type="ORF">HO173_004782</name>
</gene>
<dbReference type="Pfam" id="PF00501">
    <property type="entry name" value="AMP-binding"/>
    <property type="match status" value="1"/>
</dbReference>
<dbReference type="Proteomes" id="UP000578531">
    <property type="component" value="Unassembled WGS sequence"/>
</dbReference>
<dbReference type="GeneID" id="59286446"/>
<dbReference type="OrthoDB" id="429813at2759"/>
<dbReference type="GO" id="GO:0006631">
    <property type="term" value="P:fatty acid metabolic process"/>
    <property type="evidence" value="ECO:0007669"/>
    <property type="project" value="TreeGrafter"/>
</dbReference>
<dbReference type="InterPro" id="IPR000873">
    <property type="entry name" value="AMP-dep_synth/lig_dom"/>
</dbReference>
<dbReference type="Gene3D" id="3.40.50.12780">
    <property type="entry name" value="N-terminal domain of ligase-like"/>
    <property type="match status" value="1"/>
</dbReference>
<accession>A0A8H6L6B9</accession>
<organism evidence="2 3">
    <name type="scientific">Letharia columbiana</name>
    <dbReference type="NCBI Taxonomy" id="112416"/>
    <lineage>
        <taxon>Eukaryota</taxon>
        <taxon>Fungi</taxon>
        <taxon>Dikarya</taxon>
        <taxon>Ascomycota</taxon>
        <taxon>Pezizomycotina</taxon>
        <taxon>Lecanoromycetes</taxon>
        <taxon>OSLEUM clade</taxon>
        <taxon>Lecanoromycetidae</taxon>
        <taxon>Lecanorales</taxon>
        <taxon>Lecanorineae</taxon>
        <taxon>Parmeliaceae</taxon>
        <taxon>Letharia</taxon>
    </lineage>
</organism>
<proteinExistence type="predicted"/>
<keyword evidence="3" id="KW-1185">Reference proteome</keyword>
<dbReference type="RefSeq" id="XP_037166641.1">
    <property type="nucleotide sequence ID" value="XM_037306703.1"/>
</dbReference>
<dbReference type="InterPro" id="IPR020845">
    <property type="entry name" value="AMP-binding_CS"/>
</dbReference>
<dbReference type="PANTHER" id="PTHR43201">
    <property type="entry name" value="ACYL-COA SYNTHETASE"/>
    <property type="match status" value="1"/>
</dbReference>
<feature type="domain" description="AMP-dependent synthetase/ligase" evidence="1">
    <location>
        <begin position="6"/>
        <end position="248"/>
    </location>
</feature>
<dbReference type="PANTHER" id="PTHR43201:SF3">
    <property type="entry name" value="ENZYME, PUTATIVE (JCVI)-RELATED"/>
    <property type="match status" value="1"/>
</dbReference>
<dbReference type="PROSITE" id="PS00455">
    <property type="entry name" value="AMP_BINDING"/>
    <property type="match status" value="1"/>
</dbReference>
<sequence length="271" mass="30090">MKEPASAVNRLAWWIDREIGHSEDFETLAYMGATDIRFGTFFFAAIKCDYKFLVPSARNSVSGNVSLLRACYCTKVFVTADMAKKFPDLEKNIPDLRNFFLVSLDDLLTGTSAHDPYDKTHAEGVKDPVLICHTSGSTGAPKPIILPNGAFNVIDNQHRLSKLEGRKNMDYSLFDLQGKGFINTFPGFHVGGIVAMTALPIWYDSLVVMVPSNRPANGEIMGQIMSQMPIRGVFKTPTVLEELLDTPEGLKQILQTDFVMETSSPSRGRPY</sequence>
<comment type="caution">
    <text evidence="2">The sequence shown here is derived from an EMBL/GenBank/DDBJ whole genome shotgun (WGS) entry which is preliminary data.</text>
</comment>
<evidence type="ECO:0000259" key="1">
    <source>
        <dbReference type="Pfam" id="PF00501"/>
    </source>
</evidence>
<evidence type="ECO:0000313" key="2">
    <source>
        <dbReference type="EMBL" id="KAF6237313.1"/>
    </source>
</evidence>
<dbReference type="EMBL" id="JACCJC010000015">
    <property type="protein sequence ID" value="KAF6237313.1"/>
    <property type="molecule type" value="Genomic_DNA"/>
</dbReference>
<reference evidence="2 3" key="1">
    <citation type="journal article" date="2020" name="Genomics">
        <title>Complete, high-quality genomes from long-read metagenomic sequencing of two wolf lichen thalli reveals enigmatic genome architecture.</title>
        <authorList>
            <person name="McKenzie S.K."/>
            <person name="Walston R.F."/>
            <person name="Allen J.L."/>
        </authorList>
    </citation>
    <scope>NUCLEOTIDE SEQUENCE [LARGE SCALE GENOMIC DNA]</scope>
    <source>
        <strain evidence="2">WasteWater2</strain>
    </source>
</reference>
<evidence type="ECO:0000313" key="3">
    <source>
        <dbReference type="Proteomes" id="UP000578531"/>
    </source>
</evidence>
<dbReference type="GO" id="GO:0031956">
    <property type="term" value="F:medium-chain fatty acid-CoA ligase activity"/>
    <property type="evidence" value="ECO:0007669"/>
    <property type="project" value="TreeGrafter"/>
</dbReference>
<protein>
    <recommendedName>
        <fullName evidence="1">AMP-dependent synthetase/ligase domain-containing protein</fullName>
    </recommendedName>
</protein>
<name>A0A8H6L6B9_9LECA</name>